<sequence length="103" mass="11849">MKIQYLYNEEDIAKSFADLVPVCKCHAIMEQVYPSDNWVCPNCDFEIEDYDEYATYGPYAELLERIHLVDPDDEWLDEPGEGCKACGCPAYPDCKTSCDLFDD</sequence>
<dbReference type="EMBL" id="QRHG01000006">
    <property type="protein sequence ID" value="RHF62279.1"/>
    <property type="molecule type" value="Genomic_DNA"/>
</dbReference>
<evidence type="ECO:0000313" key="2">
    <source>
        <dbReference type="Proteomes" id="UP000284902"/>
    </source>
</evidence>
<reference evidence="1 2" key="1">
    <citation type="submission" date="2018-08" db="EMBL/GenBank/DDBJ databases">
        <title>A genome reference for cultivated species of the human gut microbiota.</title>
        <authorList>
            <person name="Zou Y."/>
            <person name="Xue W."/>
            <person name="Luo G."/>
        </authorList>
    </citation>
    <scope>NUCLEOTIDE SEQUENCE [LARGE SCALE GENOMIC DNA]</scope>
    <source>
        <strain evidence="1 2">AM25-1LB</strain>
    </source>
</reference>
<dbReference type="AlphaFoldDB" id="A0A414P7S3"/>
<dbReference type="RefSeq" id="WP_118212529.1">
    <property type="nucleotide sequence ID" value="NZ_JAQEAN010000008.1"/>
</dbReference>
<accession>A0A414P7S3</accession>
<comment type="caution">
    <text evidence="1">The sequence shown here is derived from an EMBL/GenBank/DDBJ whole genome shotgun (WGS) entry which is preliminary data.</text>
</comment>
<dbReference type="Proteomes" id="UP000284902">
    <property type="component" value="Unassembled WGS sequence"/>
</dbReference>
<protein>
    <submittedName>
        <fullName evidence="1">Uncharacterized protein</fullName>
    </submittedName>
</protein>
<organism evidence="1 2">
    <name type="scientific">[Ruminococcus] lactaris</name>
    <dbReference type="NCBI Taxonomy" id="46228"/>
    <lineage>
        <taxon>Bacteria</taxon>
        <taxon>Bacillati</taxon>
        <taxon>Bacillota</taxon>
        <taxon>Clostridia</taxon>
        <taxon>Lachnospirales</taxon>
        <taxon>Lachnospiraceae</taxon>
        <taxon>Mediterraneibacter</taxon>
    </lineage>
</organism>
<gene>
    <name evidence="1" type="ORF">DW672_03300</name>
</gene>
<evidence type="ECO:0000313" key="1">
    <source>
        <dbReference type="EMBL" id="RHF62279.1"/>
    </source>
</evidence>
<name>A0A414P7S3_9FIRM</name>
<proteinExistence type="predicted"/>